<evidence type="ECO:0000313" key="3">
    <source>
        <dbReference type="Proteomes" id="UP001303115"/>
    </source>
</evidence>
<proteinExistence type="predicted"/>
<feature type="region of interest" description="Disordered" evidence="1">
    <location>
        <begin position="15"/>
        <end position="86"/>
    </location>
</feature>
<organism evidence="2 3">
    <name type="scientific">Parachaetomium inaequale</name>
    <dbReference type="NCBI Taxonomy" id="2588326"/>
    <lineage>
        <taxon>Eukaryota</taxon>
        <taxon>Fungi</taxon>
        <taxon>Dikarya</taxon>
        <taxon>Ascomycota</taxon>
        <taxon>Pezizomycotina</taxon>
        <taxon>Sordariomycetes</taxon>
        <taxon>Sordariomycetidae</taxon>
        <taxon>Sordariales</taxon>
        <taxon>Chaetomiaceae</taxon>
        <taxon>Parachaetomium</taxon>
    </lineage>
</organism>
<reference evidence="3" key="1">
    <citation type="journal article" date="2023" name="Mol. Phylogenet. Evol.">
        <title>Genome-scale phylogeny and comparative genomics of the fungal order Sordariales.</title>
        <authorList>
            <person name="Hensen N."/>
            <person name="Bonometti L."/>
            <person name="Westerberg I."/>
            <person name="Brannstrom I.O."/>
            <person name="Guillou S."/>
            <person name="Cros-Aarteil S."/>
            <person name="Calhoun S."/>
            <person name="Haridas S."/>
            <person name="Kuo A."/>
            <person name="Mondo S."/>
            <person name="Pangilinan J."/>
            <person name="Riley R."/>
            <person name="LaButti K."/>
            <person name="Andreopoulos B."/>
            <person name="Lipzen A."/>
            <person name="Chen C."/>
            <person name="Yan M."/>
            <person name="Daum C."/>
            <person name="Ng V."/>
            <person name="Clum A."/>
            <person name="Steindorff A."/>
            <person name="Ohm R.A."/>
            <person name="Martin F."/>
            <person name="Silar P."/>
            <person name="Natvig D.O."/>
            <person name="Lalanne C."/>
            <person name="Gautier V."/>
            <person name="Ament-Velasquez S.L."/>
            <person name="Kruys A."/>
            <person name="Hutchinson M.I."/>
            <person name="Powell A.J."/>
            <person name="Barry K."/>
            <person name="Miller A.N."/>
            <person name="Grigoriev I.V."/>
            <person name="Debuchy R."/>
            <person name="Gladieux P."/>
            <person name="Hiltunen Thoren M."/>
            <person name="Johannesson H."/>
        </authorList>
    </citation>
    <scope>NUCLEOTIDE SEQUENCE [LARGE SCALE GENOMIC DNA]</scope>
    <source>
        <strain evidence="3">CBS 284.82</strain>
    </source>
</reference>
<dbReference type="EMBL" id="MU854570">
    <property type="protein sequence ID" value="KAK4032853.1"/>
    <property type="molecule type" value="Genomic_DNA"/>
</dbReference>
<evidence type="ECO:0000256" key="1">
    <source>
        <dbReference type="SAM" id="MobiDB-lite"/>
    </source>
</evidence>
<dbReference type="AlphaFoldDB" id="A0AAN6P6W8"/>
<name>A0AAN6P6W8_9PEZI</name>
<comment type="caution">
    <text evidence="2">The sequence shown here is derived from an EMBL/GenBank/DDBJ whole genome shotgun (WGS) entry which is preliminary data.</text>
</comment>
<keyword evidence="3" id="KW-1185">Reference proteome</keyword>
<accession>A0AAN6P6W8</accession>
<protein>
    <submittedName>
        <fullName evidence="2">Uncharacterized protein</fullName>
    </submittedName>
</protein>
<sequence length="188" mass="21734">MRYFASIRQPRWGHNRHRVETSSCGRGPWARAPEATTRPLHHWRHPASTWGQAGRPRRQTAQATAPDCQHISHPSARQQQQQPSGSLQYKTLAKLCSELPFDGAATQGLTISVDSAYMATVEHIPPNDEDRFEWLRQHINTEIQSWFRRQRRNGNSLPSLWFDICIKRTCKGEEGEGRVEDLKLELDW</sequence>
<evidence type="ECO:0000313" key="2">
    <source>
        <dbReference type="EMBL" id="KAK4032853.1"/>
    </source>
</evidence>
<dbReference type="Proteomes" id="UP001303115">
    <property type="component" value="Unassembled WGS sequence"/>
</dbReference>
<gene>
    <name evidence="2" type="ORF">C8A01DRAFT_40703</name>
</gene>